<evidence type="ECO:0000256" key="1">
    <source>
        <dbReference type="ARBA" id="ARBA00022603"/>
    </source>
</evidence>
<dbReference type="PIRSF" id="PIRSF005739">
    <property type="entry name" value="O-mtase"/>
    <property type="match status" value="1"/>
</dbReference>
<dbReference type="InterPro" id="IPR029063">
    <property type="entry name" value="SAM-dependent_MTases_sf"/>
</dbReference>
<dbReference type="RefSeq" id="WP_203683862.1">
    <property type="nucleotide sequence ID" value="NZ_BOMW01000064.1"/>
</dbReference>
<dbReference type="InterPro" id="IPR036388">
    <property type="entry name" value="WH-like_DNA-bd_sf"/>
</dbReference>
<feature type="domain" description="O-methyltransferase dimerisation" evidence="6">
    <location>
        <begin position="19"/>
        <end position="92"/>
    </location>
</feature>
<dbReference type="SUPFAM" id="SSF46785">
    <property type="entry name" value="Winged helix' DNA-binding domain"/>
    <property type="match status" value="1"/>
</dbReference>
<dbReference type="AlphaFoldDB" id="A0A919NCP6"/>
<comment type="caution">
    <text evidence="7">The sequence shown here is derived from an EMBL/GenBank/DDBJ whole genome shotgun (WGS) entry which is preliminary data.</text>
</comment>
<evidence type="ECO:0000259" key="6">
    <source>
        <dbReference type="Pfam" id="PF08100"/>
    </source>
</evidence>
<name>A0A919NCP6_9ACTN</name>
<evidence type="ECO:0000256" key="4">
    <source>
        <dbReference type="PIRSR" id="PIRSR005739-1"/>
    </source>
</evidence>
<feature type="active site" description="Proton acceptor" evidence="4">
    <location>
        <position position="250"/>
    </location>
</feature>
<dbReference type="SUPFAM" id="SSF53335">
    <property type="entry name" value="S-adenosyl-L-methionine-dependent methyltransferases"/>
    <property type="match status" value="1"/>
</dbReference>
<dbReference type="InterPro" id="IPR036390">
    <property type="entry name" value="WH_DNA-bd_sf"/>
</dbReference>
<dbReference type="InterPro" id="IPR012967">
    <property type="entry name" value="COMT_dimerisation"/>
</dbReference>
<evidence type="ECO:0000256" key="2">
    <source>
        <dbReference type="ARBA" id="ARBA00022679"/>
    </source>
</evidence>
<keyword evidence="3" id="KW-0949">S-adenosyl-L-methionine</keyword>
<dbReference type="CDD" id="cd02440">
    <property type="entry name" value="AdoMet_MTases"/>
    <property type="match status" value="1"/>
</dbReference>
<reference evidence="7" key="1">
    <citation type="submission" date="2021-01" db="EMBL/GenBank/DDBJ databases">
        <title>Whole genome shotgun sequence of Actinoplanes siamensis NBRC 109076.</title>
        <authorList>
            <person name="Komaki H."/>
            <person name="Tamura T."/>
        </authorList>
    </citation>
    <scope>NUCLEOTIDE SEQUENCE</scope>
    <source>
        <strain evidence="7">NBRC 109076</strain>
    </source>
</reference>
<evidence type="ECO:0000256" key="3">
    <source>
        <dbReference type="ARBA" id="ARBA00022691"/>
    </source>
</evidence>
<organism evidence="7 8">
    <name type="scientific">Actinoplanes siamensis</name>
    <dbReference type="NCBI Taxonomy" id="1223317"/>
    <lineage>
        <taxon>Bacteria</taxon>
        <taxon>Bacillati</taxon>
        <taxon>Actinomycetota</taxon>
        <taxon>Actinomycetes</taxon>
        <taxon>Micromonosporales</taxon>
        <taxon>Micromonosporaceae</taxon>
        <taxon>Actinoplanes</taxon>
    </lineage>
</organism>
<dbReference type="GO" id="GO:0032259">
    <property type="term" value="P:methylation"/>
    <property type="evidence" value="ECO:0007669"/>
    <property type="project" value="UniProtKB-KW"/>
</dbReference>
<sequence length="340" mass="36843">MTTRQLPTDQDETMRLLRMAEGLGAARLLQLAVELDVAGLLADGPRSAEELAETTATHPRGLHRLLRALAGIGVCTEAAAGRFALTEMGKRLNADHPQSLHWWVRFQSMLNPVYDDAASSVRAQVPAFSAVYGEPIFEHLAHHPEHGEIFHSAMAEHSRVMGMVLANGYDFGGVRRIVDVGGGNGSLLTVLLQRYPRAEGVVFELPEVAEVAQKRISAAGLSERCSVVGGDFLREVPAGADLYLLKGVLHNWSDADAVTLLRNCRTAMTPESRLLLIEAVVPPGDDFHPSKVLDVAMMIVYGGRERTLTEHIELLDEAGLRFGHMVEAAAPLSVIEAVPA</sequence>
<dbReference type="Pfam" id="PF00891">
    <property type="entry name" value="Methyltransf_2"/>
    <property type="match status" value="1"/>
</dbReference>
<dbReference type="EMBL" id="BOMW01000064">
    <property type="protein sequence ID" value="GIF08508.1"/>
    <property type="molecule type" value="Genomic_DNA"/>
</dbReference>
<keyword evidence="8" id="KW-1185">Reference proteome</keyword>
<dbReference type="Gene3D" id="1.10.287.1350">
    <property type="match status" value="1"/>
</dbReference>
<dbReference type="PANTHER" id="PTHR43712">
    <property type="entry name" value="PUTATIVE (AFU_ORTHOLOGUE AFUA_4G14580)-RELATED"/>
    <property type="match status" value="1"/>
</dbReference>
<evidence type="ECO:0000259" key="5">
    <source>
        <dbReference type="Pfam" id="PF00891"/>
    </source>
</evidence>
<dbReference type="Gene3D" id="1.10.10.10">
    <property type="entry name" value="Winged helix-like DNA-binding domain superfamily/Winged helix DNA-binding domain"/>
    <property type="match status" value="1"/>
</dbReference>
<protein>
    <submittedName>
        <fullName evidence="7">Methyltransferase</fullName>
    </submittedName>
</protein>
<gene>
    <name evidence="7" type="ORF">Asi03nite_60460</name>
</gene>
<dbReference type="GO" id="GO:0008171">
    <property type="term" value="F:O-methyltransferase activity"/>
    <property type="evidence" value="ECO:0007669"/>
    <property type="project" value="InterPro"/>
</dbReference>
<evidence type="ECO:0000313" key="8">
    <source>
        <dbReference type="Proteomes" id="UP000629619"/>
    </source>
</evidence>
<dbReference type="InterPro" id="IPR016461">
    <property type="entry name" value="COMT-like"/>
</dbReference>
<dbReference type="InterPro" id="IPR001077">
    <property type="entry name" value="COMT_C"/>
</dbReference>
<dbReference type="Gene3D" id="3.40.50.150">
    <property type="entry name" value="Vaccinia Virus protein VP39"/>
    <property type="match status" value="1"/>
</dbReference>
<dbReference type="PANTHER" id="PTHR43712:SF2">
    <property type="entry name" value="O-METHYLTRANSFERASE CICE"/>
    <property type="match status" value="1"/>
</dbReference>
<dbReference type="PROSITE" id="PS51683">
    <property type="entry name" value="SAM_OMT_II"/>
    <property type="match status" value="1"/>
</dbReference>
<dbReference type="Proteomes" id="UP000629619">
    <property type="component" value="Unassembled WGS sequence"/>
</dbReference>
<proteinExistence type="predicted"/>
<accession>A0A919NCP6</accession>
<feature type="domain" description="O-methyltransferase C-terminal" evidence="5">
    <location>
        <begin position="118"/>
        <end position="320"/>
    </location>
</feature>
<keyword evidence="1 7" id="KW-0489">Methyltransferase</keyword>
<dbReference type="GO" id="GO:0046983">
    <property type="term" value="F:protein dimerization activity"/>
    <property type="evidence" value="ECO:0007669"/>
    <property type="project" value="InterPro"/>
</dbReference>
<dbReference type="Pfam" id="PF08100">
    <property type="entry name" value="Dimerisation"/>
    <property type="match status" value="1"/>
</dbReference>
<evidence type="ECO:0000313" key="7">
    <source>
        <dbReference type="EMBL" id="GIF08508.1"/>
    </source>
</evidence>
<keyword evidence="2" id="KW-0808">Transferase</keyword>